<dbReference type="SUPFAM" id="SSF50978">
    <property type="entry name" value="WD40 repeat-like"/>
    <property type="match status" value="1"/>
</dbReference>
<protein>
    <submittedName>
        <fullName evidence="4">COMPASS component SWD3</fullName>
    </submittedName>
</protein>
<dbReference type="Proteomes" id="UP000501690">
    <property type="component" value="Linkage Group LG5"/>
</dbReference>
<evidence type="ECO:0000313" key="5">
    <source>
        <dbReference type="Proteomes" id="UP000501690"/>
    </source>
</evidence>
<keyword evidence="2" id="KW-0677">Repeat</keyword>
<name>A0A4D6M2T7_VIGUN</name>
<dbReference type="InterPro" id="IPR019775">
    <property type="entry name" value="WD40_repeat_CS"/>
</dbReference>
<dbReference type="PROSITE" id="PS00678">
    <property type="entry name" value="WD_REPEATS_1"/>
    <property type="match status" value="1"/>
</dbReference>
<dbReference type="AlphaFoldDB" id="A0A4D6M2T7"/>
<feature type="repeat" description="WD" evidence="3">
    <location>
        <begin position="37"/>
        <end position="60"/>
    </location>
</feature>
<accession>A0A4D6M2T7</accession>
<proteinExistence type="predicted"/>
<dbReference type="Gene3D" id="2.130.10.10">
    <property type="entry name" value="YVTN repeat-like/Quinoprotein amine dehydrogenase"/>
    <property type="match status" value="1"/>
</dbReference>
<gene>
    <name evidence="4" type="ORF">DEO72_LG5g2590</name>
</gene>
<dbReference type="EMBL" id="CP039349">
    <property type="protein sequence ID" value="QCD94506.1"/>
    <property type="molecule type" value="Genomic_DNA"/>
</dbReference>
<dbReference type="PROSITE" id="PS50082">
    <property type="entry name" value="WD_REPEATS_2"/>
    <property type="match status" value="1"/>
</dbReference>
<sequence>MAMIAIDSDVGGSGDNQTYKLYRHLKTLTVHENVVFYIVSGSLDESIRVWDVKTDKCVQVINDHSMPVTFVHYIS</sequence>
<reference evidence="4 5" key="1">
    <citation type="submission" date="2019-04" db="EMBL/GenBank/DDBJ databases">
        <title>An improved genome assembly and genetic linkage map for asparagus bean, Vigna unguiculata ssp. sesquipedialis.</title>
        <authorList>
            <person name="Xia Q."/>
            <person name="Zhang R."/>
            <person name="Dong Y."/>
        </authorList>
    </citation>
    <scope>NUCLEOTIDE SEQUENCE [LARGE SCALE GENOMIC DNA]</scope>
    <source>
        <tissue evidence="4">Leaf</tissue>
    </source>
</reference>
<keyword evidence="5" id="KW-1185">Reference proteome</keyword>
<evidence type="ECO:0000256" key="1">
    <source>
        <dbReference type="ARBA" id="ARBA00022574"/>
    </source>
</evidence>
<evidence type="ECO:0000256" key="3">
    <source>
        <dbReference type="PROSITE-ProRule" id="PRU00221"/>
    </source>
</evidence>
<keyword evidence="1 3" id="KW-0853">WD repeat</keyword>
<dbReference type="InterPro" id="IPR015943">
    <property type="entry name" value="WD40/YVTN_repeat-like_dom_sf"/>
</dbReference>
<evidence type="ECO:0000256" key="2">
    <source>
        <dbReference type="ARBA" id="ARBA00022737"/>
    </source>
</evidence>
<organism evidence="4 5">
    <name type="scientific">Vigna unguiculata</name>
    <name type="common">Cowpea</name>
    <dbReference type="NCBI Taxonomy" id="3917"/>
    <lineage>
        <taxon>Eukaryota</taxon>
        <taxon>Viridiplantae</taxon>
        <taxon>Streptophyta</taxon>
        <taxon>Embryophyta</taxon>
        <taxon>Tracheophyta</taxon>
        <taxon>Spermatophyta</taxon>
        <taxon>Magnoliopsida</taxon>
        <taxon>eudicotyledons</taxon>
        <taxon>Gunneridae</taxon>
        <taxon>Pentapetalae</taxon>
        <taxon>rosids</taxon>
        <taxon>fabids</taxon>
        <taxon>Fabales</taxon>
        <taxon>Fabaceae</taxon>
        <taxon>Papilionoideae</taxon>
        <taxon>50 kb inversion clade</taxon>
        <taxon>NPAAA clade</taxon>
        <taxon>indigoferoid/millettioid clade</taxon>
        <taxon>Phaseoleae</taxon>
        <taxon>Vigna</taxon>
    </lineage>
</organism>
<dbReference type="InterPro" id="IPR036322">
    <property type="entry name" value="WD40_repeat_dom_sf"/>
</dbReference>
<dbReference type="InterPro" id="IPR001680">
    <property type="entry name" value="WD40_rpt"/>
</dbReference>
<evidence type="ECO:0000313" key="4">
    <source>
        <dbReference type="EMBL" id="QCD94506.1"/>
    </source>
</evidence>